<proteinExistence type="predicted"/>
<dbReference type="Pfam" id="PF02120">
    <property type="entry name" value="Flg_hook"/>
    <property type="match status" value="1"/>
</dbReference>
<feature type="compositionally biased region" description="Low complexity" evidence="1">
    <location>
        <begin position="198"/>
        <end position="225"/>
    </location>
</feature>
<dbReference type="Gene3D" id="3.30.750.140">
    <property type="match status" value="1"/>
</dbReference>
<keyword evidence="3" id="KW-0966">Cell projection</keyword>
<keyword evidence="3" id="KW-0282">Flagellum</keyword>
<feature type="domain" description="Flagellar hook-length control protein-like C-terminal" evidence="2">
    <location>
        <begin position="291"/>
        <end position="366"/>
    </location>
</feature>
<organism evidence="3 4">
    <name type="scientific">Halobacteroides halobius (strain ATCC 35273 / DSM 5150 / MD-1)</name>
    <dbReference type="NCBI Taxonomy" id="748449"/>
    <lineage>
        <taxon>Bacteria</taxon>
        <taxon>Bacillati</taxon>
        <taxon>Bacillota</taxon>
        <taxon>Clostridia</taxon>
        <taxon>Halanaerobiales</taxon>
        <taxon>Halobacteroidaceae</taxon>
        <taxon>Halobacteroides</taxon>
    </lineage>
</organism>
<reference evidence="4" key="1">
    <citation type="submission" date="2012-02" db="EMBL/GenBank/DDBJ databases">
        <title>The complete genome of Halobacteroides halobius DSM 5150.</title>
        <authorList>
            <person name="Lucas S."/>
            <person name="Copeland A."/>
            <person name="Lapidus A."/>
            <person name="Glavina del Rio T."/>
            <person name="Dalin E."/>
            <person name="Tice H."/>
            <person name="Bruce D."/>
            <person name="Goodwin L."/>
            <person name="Pitluck S."/>
            <person name="Peters L."/>
            <person name="Mikhailova N."/>
            <person name="Gu W."/>
            <person name="Kyrpides N."/>
            <person name="Mavromatis K."/>
            <person name="Ivanova N."/>
            <person name="Brettin T."/>
            <person name="Detter J.C."/>
            <person name="Han C."/>
            <person name="Larimer F."/>
            <person name="Land M."/>
            <person name="Hauser L."/>
            <person name="Markowitz V."/>
            <person name="Cheng J.-F."/>
            <person name="Hugenholtz P."/>
            <person name="Woyke T."/>
            <person name="Wu D."/>
            <person name="Tindall B."/>
            <person name="Pomrenke H."/>
            <person name="Brambilla E."/>
            <person name="Klenk H.-P."/>
            <person name="Eisen J.A."/>
        </authorList>
    </citation>
    <scope>NUCLEOTIDE SEQUENCE [LARGE SCALE GENOMIC DNA]</scope>
    <source>
        <strain evidence="4">ATCC 35273 / DSM 5150 / MD-1</strain>
    </source>
</reference>
<sequence length="421" mass="46886">MATSQVVNLSNSSANSQIKSKSTVQKGESKLKDIFSSSLEDKLKLALKGEEKKEKTSLEGLEGLLSLLQNLSPKLKQQLVKGSADENLIKNLTKQIKSLLNNSASKSGFNKLQPQLKSLLKGMEEVDQKFKLNANSKHEVVKIKKLLTKLAGQIRDDSLKKQSNVSQTSLGDDIKLAKVKYQNRQDNKVKQNKQRGAQNSKSQSNNSKLSVNSKQKQSLKLQDNNVNITNKGQINVESAKGQSDNQANVEFATNPKLNKTQSLQSSSKTSTSKGTNFNNILKQITEKTNIFANKQGEKITLQLKPESLGRLQIKLGYKDGAMTARILAENSNVKELLDANLAKLKSALEQRNMQVDDFNVLIDQEGEDLGQGQFGSSDQEFEFQQEEEREEFNLSLEKSDEIEGEDNKEETINDDTVDYMV</sequence>
<dbReference type="OrthoDB" id="1950002at2"/>
<dbReference type="eggNOG" id="COG3144">
    <property type="taxonomic scope" value="Bacteria"/>
</dbReference>
<protein>
    <submittedName>
        <fullName evidence="3">Flagellar hook-length control protein</fullName>
    </submittedName>
</protein>
<feature type="compositionally biased region" description="Low complexity" evidence="1">
    <location>
        <begin position="256"/>
        <end position="275"/>
    </location>
</feature>
<feature type="compositionally biased region" description="Polar residues" evidence="1">
    <location>
        <begin position="1"/>
        <end position="26"/>
    </location>
</feature>
<dbReference type="InterPro" id="IPR021136">
    <property type="entry name" value="Flagellar_hook_control-like_C"/>
</dbReference>
<evidence type="ECO:0000313" key="4">
    <source>
        <dbReference type="Proteomes" id="UP000010880"/>
    </source>
</evidence>
<feature type="compositionally biased region" description="Acidic residues" evidence="1">
    <location>
        <begin position="379"/>
        <end position="390"/>
    </location>
</feature>
<feature type="region of interest" description="Disordered" evidence="1">
    <location>
        <begin position="1"/>
        <end position="28"/>
    </location>
</feature>
<evidence type="ECO:0000313" key="3">
    <source>
        <dbReference type="EMBL" id="AGB40631.1"/>
    </source>
</evidence>
<keyword evidence="4" id="KW-1185">Reference proteome</keyword>
<feature type="compositionally biased region" description="Acidic residues" evidence="1">
    <location>
        <begin position="400"/>
        <end position="421"/>
    </location>
</feature>
<dbReference type="EMBL" id="CP003359">
    <property type="protein sequence ID" value="AGB40631.1"/>
    <property type="molecule type" value="Genomic_DNA"/>
</dbReference>
<dbReference type="CDD" id="cd17470">
    <property type="entry name" value="T3SS_Flik_C"/>
    <property type="match status" value="1"/>
</dbReference>
<dbReference type="KEGG" id="hhl:Halha_0658"/>
<evidence type="ECO:0000256" key="1">
    <source>
        <dbReference type="SAM" id="MobiDB-lite"/>
    </source>
</evidence>
<keyword evidence="3" id="KW-0969">Cilium</keyword>
<accession>L0K6H5</accession>
<feature type="region of interest" description="Disordered" evidence="1">
    <location>
        <begin position="182"/>
        <end position="226"/>
    </location>
</feature>
<dbReference type="InterPro" id="IPR038610">
    <property type="entry name" value="FliK-like_C_sf"/>
</dbReference>
<dbReference type="RefSeq" id="WP_015326357.1">
    <property type="nucleotide sequence ID" value="NC_019978.1"/>
</dbReference>
<evidence type="ECO:0000259" key="2">
    <source>
        <dbReference type="Pfam" id="PF02120"/>
    </source>
</evidence>
<dbReference type="Proteomes" id="UP000010880">
    <property type="component" value="Chromosome"/>
</dbReference>
<dbReference type="AlphaFoldDB" id="L0K6H5"/>
<feature type="region of interest" description="Disordered" evidence="1">
    <location>
        <begin position="253"/>
        <end position="275"/>
    </location>
</feature>
<dbReference type="HOGENOM" id="CLU_651756_0_0_9"/>
<gene>
    <name evidence="3" type="ordered locus">Halha_0658</name>
</gene>
<feature type="region of interest" description="Disordered" evidence="1">
    <location>
        <begin position="371"/>
        <end position="421"/>
    </location>
</feature>
<name>L0K6H5_HALHC</name>
<dbReference type="STRING" id="748449.Halha_0658"/>